<comment type="subunit">
    <text evidence="1">Bindings to phosphatidylinositol 3-kinase and SHP2.</text>
</comment>
<organism evidence="12 13">
    <name type="scientific">Ciona intestinalis</name>
    <name type="common">Transparent sea squirt</name>
    <name type="synonym">Ascidia intestinalis</name>
    <dbReference type="NCBI Taxonomy" id="7719"/>
    <lineage>
        <taxon>Eukaryota</taxon>
        <taxon>Metazoa</taxon>
        <taxon>Chordata</taxon>
        <taxon>Tunicata</taxon>
        <taxon>Ascidiacea</taxon>
        <taxon>Phlebobranchia</taxon>
        <taxon>Cionidae</taxon>
        <taxon>Ciona</taxon>
    </lineage>
</organism>
<evidence type="ECO:0000256" key="10">
    <source>
        <dbReference type="SAM" id="MobiDB-lite"/>
    </source>
</evidence>
<dbReference type="SMART" id="SM01244">
    <property type="entry name" value="IRS"/>
    <property type="match status" value="1"/>
</dbReference>
<feature type="domain" description="PH" evidence="11">
    <location>
        <begin position="13"/>
        <end position="110"/>
    </location>
</feature>
<comment type="function">
    <text evidence="9">Activates phosphatidylinositol 3-kinase when bound to the regulatory p85 subunit. May mediate the control of various cellular processes by insulin-like peptides. When phosphorylated by the insulin receptor binds specifically to various cellular proteins containing SH2 domains. Involved in control of cell proliferation, cell size, and body and organ growth throughout development. Also has a role in a signaling pathway controlling the physiological response required to endure periods of low nutrient conditions. Insulin/insulin-like growth factor (IGF) signaling pathway has a role in regulating aging and is necessary in the ovary for vitellogenic maturation.</text>
</comment>
<dbReference type="InterPro" id="IPR001849">
    <property type="entry name" value="PH_domain"/>
</dbReference>
<dbReference type="Proteomes" id="UP000008144">
    <property type="component" value="Unassembled WGS sequence"/>
</dbReference>
<protein>
    <recommendedName>
        <fullName evidence="2">Insulin receptor substrate 1</fullName>
    </recommendedName>
    <alternativeName>
        <fullName evidence="8">Protein chico</fullName>
    </alternativeName>
</protein>
<keyword evidence="5" id="KW-0677">Repeat</keyword>
<evidence type="ECO:0000256" key="1">
    <source>
        <dbReference type="ARBA" id="ARBA00011440"/>
    </source>
</evidence>
<evidence type="ECO:0000256" key="8">
    <source>
        <dbReference type="ARBA" id="ARBA00033282"/>
    </source>
</evidence>
<dbReference type="CDD" id="cd01257">
    <property type="entry name" value="PH_IRS"/>
    <property type="match status" value="1"/>
</dbReference>
<dbReference type="PRINTS" id="PR00628">
    <property type="entry name" value="INSULINRSI"/>
</dbReference>
<keyword evidence="7" id="KW-0896">Oogenesis</keyword>
<feature type="region of interest" description="Disordered" evidence="10">
    <location>
        <begin position="232"/>
        <end position="276"/>
    </location>
</feature>
<keyword evidence="6" id="KW-0221">Differentiation</keyword>
<evidence type="ECO:0000256" key="3">
    <source>
        <dbReference type="ARBA" id="ARBA00022553"/>
    </source>
</evidence>
<evidence type="ECO:0000256" key="5">
    <source>
        <dbReference type="ARBA" id="ARBA00022737"/>
    </source>
</evidence>
<evidence type="ECO:0000256" key="9">
    <source>
        <dbReference type="ARBA" id="ARBA00046145"/>
    </source>
</evidence>
<accession>H2XZQ9</accession>
<dbReference type="PANTHER" id="PTHR10614:SF13">
    <property type="entry name" value="INSULIN RECEPTOR SUBSTRATE 1"/>
    <property type="match status" value="1"/>
</dbReference>
<dbReference type="Gene3D" id="2.30.29.30">
    <property type="entry name" value="Pleckstrin-homology domain (PH domain)/Phosphotyrosine-binding domain (PTB)"/>
    <property type="match status" value="2"/>
</dbReference>
<evidence type="ECO:0000313" key="13">
    <source>
        <dbReference type="Proteomes" id="UP000008144"/>
    </source>
</evidence>
<evidence type="ECO:0000259" key="11">
    <source>
        <dbReference type="PROSITE" id="PS50003"/>
    </source>
</evidence>
<evidence type="ECO:0000256" key="7">
    <source>
        <dbReference type="ARBA" id="ARBA00022943"/>
    </source>
</evidence>
<proteinExistence type="predicted"/>
<keyword evidence="4" id="KW-0341">Growth regulation</keyword>
<dbReference type="GO" id="GO:0005158">
    <property type="term" value="F:insulin receptor binding"/>
    <property type="evidence" value="ECO:0007669"/>
    <property type="project" value="InterPro"/>
</dbReference>
<dbReference type="OMA" id="HRICLTH"/>
<evidence type="ECO:0000256" key="2">
    <source>
        <dbReference type="ARBA" id="ARBA00015710"/>
    </source>
</evidence>
<dbReference type="SUPFAM" id="SSF50729">
    <property type="entry name" value="PH domain-like"/>
    <property type="match status" value="2"/>
</dbReference>
<evidence type="ECO:0000256" key="4">
    <source>
        <dbReference type="ARBA" id="ARBA00022604"/>
    </source>
</evidence>
<dbReference type="PANTHER" id="PTHR10614">
    <property type="entry name" value="INSULIN RECEPTOR SUBSTRATE"/>
    <property type="match status" value="1"/>
</dbReference>
<name>H2XZQ9_CIOIN</name>
<dbReference type="AlphaFoldDB" id="H2XZQ9"/>
<dbReference type="SMART" id="SM00310">
    <property type="entry name" value="PTBI"/>
    <property type="match status" value="1"/>
</dbReference>
<evidence type="ECO:0000313" key="12">
    <source>
        <dbReference type="Ensembl" id="ENSCINP00000035143.1"/>
    </source>
</evidence>
<reference evidence="13" key="1">
    <citation type="journal article" date="2002" name="Science">
        <title>The draft genome of Ciona intestinalis: insights into chordate and vertebrate origins.</title>
        <authorList>
            <person name="Dehal P."/>
            <person name="Satou Y."/>
            <person name="Campbell R.K."/>
            <person name="Chapman J."/>
            <person name="Degnan B."/>
            <person name="De Tomaso A."/>
            <person name="Davidson B."/>
            <person name="Di Gregorio A."/>
            <person name="Gelpke M."/>
            <person name="Goodstein D.M."/>
            <person name="Harafuji N."/>
            <person name="Hastings K.E."/>
            <person name="Ho I."/>
            <person name="Hotta K."/>
            <person name="Huang W."/>
            <person name="Kawashima T."/>
            <person name="Lemaire P."/>
            <person name="Martinez D."/>
            <person name="Meinertzhagen I.A."/>
            <person name="Necula S."/>
            <person name="Nonaka M."/>
            <person name="Putnam N."/>
            <person name="Rash S."/>
            <person name="Saiga H."/>
            <person name="Satake M."/>
            <person name="Terry A."/>
            <person name="Yamada L."/>
            <person name="Wang H.G."/>
            <person name="Awazu S."/>
            <person name="Azumi K."/>
            <person name="Boore J."/>
            <person name="Branno M."/>
            <person name="Chin-Bow S."/>
            <person name="DeSantis R."/>
            <person name="Doyle S."/>
            <person name="Francino P."/>
            <person name="Keys D.N."/>
            <person name="Haga S."/>
            <person name="Hayashi H."/>
            <person name="Hino K."/>
            <person name="Imai K.S."/>
            <person name="Inaba K."/>
            <person name="Kano S."/>
            <person name="Kobayashi K."/>
            <person name="Kobayashi M."/>
            <person name="Lee B.I."/>
            <person name="Makabe K.W."/>
            <person name="Manohar C."/>
            <person name="Matassi G."/>
            <person name="Medina M."/>
            <person name="Mochizuki Y."/>
            <person name="Mount S."/>
            <person name="Morishita T."/>
            <person name="Miura S."/>
            <person name="Nakayama A."/>
            <person name="Nishizaka S."/>
            <person name="Nomoto H."/>
            <person name="Ohta F."/>
            <person name="Oishi K."/>
            <person name="Rigoutsos I."/>
            <person name="Sano M."/>
            <person name="Sasaki A."/>
            <person name="Sasakura Y."/>
            <person name="Shoguchi E."/>
            <person name="Shin-i T."/>
            <person name="Spagnuolo A."/>
            <person name="Stainier D."/>
            <person name="Suzuki M.M."/>
            <person name="Tassy O."/>
            <person name="Takatori N."/>
            <person name="Tokuoka M."/>
            <person name="Yagi K."/>
            <person name="Yoshizaki F."/>
            <person name="Wada S."/>
            <person name="Zhang C."/>
            <person name="Hyatt P.D."/>
            <person name="Larimer F."/>
            <person name="Detter C."/>
            <person name="Doggett N."/>
            <person name="Glavina T."/>
            <person name="Hawkins T."/>
            <person name="Richardson P."/>
            <person name="Lucas S."/>
            <person name="Kohara Y."/>
            <person name="Levine M."/>
            <person name="Satoh N."/>
            <person name="Rokhsar D.S."/>
        </authorList>
    </citation>
    <scope>NUCLEOTIDE SEQUENCE [LARGE SCALE GENOMIC DNA]</scope>
</reference>
<dbReference type="InParanoid" id="H2XZQ9"/>
<reference evidence="12" key="3">
    <citation type="submission" date="2025-09" db="UniProtKB">
        <authorList>
            <consortium name="Ensembl"/>
        </authorList>
    </citation>
    <scope>IDENTIFICATION</scope>
</reference>
<dbReference type="PROSITE" id="PS50003">
    <property type="entry name" value="PH_DOMAIN"/>
    <property type="match status" value="1"/>
</dbReference>
<evidence type="ECO:0000256" key="6">
    <source>
        <dbReference type="ARBA" id="ARBA00022782"/>
    </source>
</evidence>
<dbReference type="GeneTree" id="ENSGT00940000170368"/>
<dbReference type="STRING" id="7719.ENSCINP00000035143"/>
<sequence>MAPEPDYSAMSTDIVLKGTLRKAKTWNKRFFVLRDGNPPKLEYYENERKWKVNKPKRQISLGNPWNIDKKKDTKHEFLIVIFTKDEYFTMAAESADVQQTWISALLKTVRPAAGLTMFKYIWQVVLENKELEMSSSNLSLHGQHRICLTHDSMVFVACNDRCNNTPAEILITNIRLCGHKENMFFIEPGRASGIGNGKLWMDVGDDAMAAQMHTTILNVMYALRQEEASCSYRGRSNSSGSNSSRTRTTRTHHNPPPSQIGMGKISSAKRNRCDSL</sequence>
<dbReference type="Ensembl" id="ENSCINT00000034758.1">
    <property type="protein sequence ID" value="ENSCINP00000035143.1"/>
    <property type="gene ID" value="ENSCING00000021385.1"/>
</dbReference>
<keyword evidence="13" id="KW-1185">Reference proteome</keyword>
<reference evidence="12" key="2">
    <citation type="submission" date="2025-08" db="UniProtKB">
        <authorList>
            <consortium name="Ensembl"/>
        </authorList>
    </citation>
    <scope>IDENTIFICATION</scope>
</reference>
<dbReference type="Pfam" id="PF02174">
    <property type="entry name" value="IRS"/>
    <property type="match status" value="1"/>
</dbReference>
<dbReference type="Pfam" id="PF00169">
    <property type="entry name" value="PH"/>
    <property type="match status" value="1"/>
</dbReference>
<dbReference type="InterPro" id="IPR011993">
    <property type="entry name" value="PH-like_dom_sf"/>
</dbReference>
<dbReference type="InterPro" id="IPR002404">
    <property type="entry name" value="IRS_PTB"/>
</dbReference>
<dbReference type="CDD" id="cd01204">
    <property type="entry name" value="PTB_IRS"/>
    <property type="match status" value="1"/>
</dbReference>
<dbReference type="HOGENOM" id="CLU_004902_3_0_1"/>
<dbReference type="GO" id="GO:0048477">
    <property type="term" value="P:oogenesis"/>
    <property type="evidence" value="ECO:0007669"/>
    <property type="project" value="UniProtKB-KW"/>
</dbReference>
<dbReference type="SMART" id="SM00233">
    <property type="entry name" value="PH"/>
    <property type="match status" value="1"/>
</dbReference>
<keyword evidence="3" id="KW-0597">Phosphoprotein</keyword>
<feature type="compositionally biased region" description="Low complexity" evidence="10">
    <location>
        <begin position="233"/>
        <end position="246"/>
    </location>
</feature>
<dbReference type="GO" id="GO:0008286">
    <property type="term" value="P:insulin receptor signaling pathway"/>
    <property type="evidence" value="ECO:0007669"/>
    <property type="project" value="InterPro"/>
</dbReference>
<dbReference type="InterPro" id="IPR039011">
    <property type="entry name" value="IRS"/>
</dbReference>